<evidence type="ECO:0000313" key="8">
    <source>
        <dbReference type="Proteomes" id="UP000054928"/>
    </source>
</evidence>
<keyword evidence="4" id="KW-0227">DNA damage</keyword>
<dbReference type="PROSITE" id="PS50082">
    <property type="entry name" value="WD_REPEATS_2"/>
    <property type="match status" value="1"/>
</dbReference>
<dbReference type="PANTHER" id="PTHR14773">
    <property type="entry name" value="WD REPEAT-CONTAINING PROTEIN 76"/>
    <property type="match status" value="1"/>
</dbReference>
<dbReference type="GO" id="GO:0006974">
    <property type="term" value="P:DNA damage response"/>
    <property type="evidence" value="ECO:0007669"/>
    <property type="project" value="UniProtKB-KW"/>
</dbReference>
<dbReference type="Pfam" id="PF00400">
    <property type="entry name" value="WD40"/>
    <property type="match status" value="2"/>
</dbReference>
<evidence type="ECO:0000256" key="3">
    <source>
        <dbReference type="ARBA" id="ARBA00022737"/>
    </source>
</evidence>
<dbReference type="PROSITE" id="PS00678">
    <property type="entry name" value="WD_REPEATS_1"/>
    <property type="match status" value="1"/>
</dbReference>
<evidence type="ECO:0000313" key="7">
    <source>
        <dbReference type="EMBL" id="CEG46777.1"/>
    </source>
</evidence>
<evidence type="ECO:0000256" key="4">
    <source>
        <dbReference type="ARBA" id="ARBA00022763"/>
    </source>
</evidence>
<dbReference type="OMA" id="DANLVMC"/>
<keyword evidence="3" id="KW-0677">Repeat</keyword>
<keyword evidence="5" id="KW-0238">DNA-binding</keyword>
<keyword evidence="8" id="KW-1185">Reference proteome</keyword>
<dbReference type="InterPro" id="IPR036322">
    <property type="entry name" value="WD40_repeat_dom_sf"/>
</dbReference>
<dbReference type="SUPFAM" id="SSF50978">
    <property type="entry name" value="WD40 repeat-like"/>
    <property type="match status" value="1"/>
</dbReference>
<dbReference type="RefSeq" id="XP_024583146.1">
    <property type="nucleotide sequence ID" value="XM_024717671.1"/>
</dbReference>
<dbReference type="GO" id="GO:0003677">
    <property type="term" value="F:DNA binding"/>
    <property type="evidence" value="ECO:0007669"/>
    <property type="project" value="UniProtKB-KW"/>
</dbReference>
<evidence type="ECO:0000256" key="6">
    <source>
        <dbReference type="PROSITE-ProRule" id="PRU00221"/>
    </source>
</evidence>
<dbReference type="Proteomes" id="UP000054928">
    <property type="component" value="Unassembled WGS sequence"/>
</dbReference>
<evidence type="ECO:0000256" key="2">
    <source>
        <dbReference type="ARBA" id="ARBA00022574"/>
    </source>
</evidence>
<dbReference type="AlphaFoldDB" id="A0A0P1AWI3"/>
<protein>
    <submittedName>
        <fullName evidence="7">Nucleosome remodeling factor, subunit CAF1/NURF55/MSI1</fullName>
    </submittedName>
</protein>
<reference evidence="8" key="1">
    <citation type="submission" date="2014-09" db="EMBL/GenBank/DDBJ databases">
        <authorList>
            <person name="Sharma Rahul"/>
            <person name="Thines Marco"/>
        </authorList>
    </citation>
    <scope>NUCLEOTIDE SEQUENCE [LARGE SCALE GENOMIC DNA]</scope>
</reference>
<dbReference type="InterPro" id="IPR015943">
    <property type="entry name" value="WD40/YVTN_repeat-like_dom_sf"/>
</dbReference>
<accession>A0A0P1AWI3</accession>
<proteinExistence type="inferred from homology"/>
<comment type="similarity">
    <text evidence="1">Belongs to the WD repeat DDB2/WDR76 family.</text>
</comment>
<dbReference type="InterPro" id="IPR001680">
    <property type="entry name" value="WD40_rpt"/>
</dbReference>
<dbReference type="SMART" id="SM00320">
    <property type="entry name" value="WD40"/>
    <property type="match status" value="4"/>
</dbReference>
<evidence type="ECO:0000256" key="1">
    <source>
        <dbReference type="ARBA" id="ARBA00005434"/>
    </source>
</evidence>
<dbReference type="Gene3D" id="2.130.10.10">
    <property type="entry name" value="YVTN repeat-like/Quinoprotein amine dehydrogenase"/>
    <property type="match status" value="2"/>
</dbReference>
<dbReference type="EMBL" id="CCYD01002349">
    <property type="protein sequence ID" value="CEG46777.1"/>
    <property type="molecule type" value="Genomic_DNA"/>
</dbReference>
<dbReference type="OrthoDB" id="273771at2759"/>
<keyword evidence="2 6" id="KW-0853">WD repeat</keyword>
<dbReference type="GO" id="GO:0005634">
    <property type="term" value="C:nucleus"/>
    <property type="evidence" value="ECO:0007669"/>
    <property type="project" value="TreeGrafter"/>
</dbReference>
<dbReference type="PANTHER" id="PTHR14773:SF2">
    <property type="entry name" value="(WILD MALAYSIAN BANANA) HYPOTHETICAL PROTEIN"/>
    <property type="match status" value="1"/>
</dbReference>
<dbReference type="STRING" id="4781.A0A0P1AWI3"/>
<evidence type="ECO:0000256" key="5">
    <source>
        <dbReference type="ARBA" id="ARBA00023125"/>
    </source>
</evidence>
<dbReference type="PROSITE" id="PS50294">
    <property type="entry name" value="WD_REPEATS_REGION"/>
    <property type="match status" value="1"/>
</dbReference>
<dbReference type="GeneID" id="36398513"/>
<dbReference type="InterPro" id="IPR050853">
    <property type="entry name" value="WD_repeat_DNA-damage-binding"/>
</dbReference>
<organism evidence="7 8">
    <name type="scientific">Plasmopara halstedii</name>
    <name type="common">Downy mildew of sunflower</name>
    <dbReference type="NCBI Taxonomy" id="4781"/>
    <lineage>
        <taxon>Eukaryota</taxon>
        <taxon>Sar</taxon>
        <taxon>Stramenopiles</taxon>
        <taxon>Oomycota</taxon>
        <taxon>Peronosporomycetes</taxon>
        <taxon>Peronosporales</taxon>
        <taxon>Peronosporaceae</taxon>
        <taxon>Plasmopara</taxon>
    </lineage>
</organism>
<name>A0A0P1AWI3_PLAHL</name>
<dbReference type="GO" id="GO:2000001">
    <property type="term" value="P:regulation of DNA damage checkpoint"/>
    <property type="evidence" value="ECO:0007669"/>
    <property type="project" value="TreeGrafter"/>
</dbReference>
<sequence length="571" mass="63669">MPSILDYFKPVGKEERPPKDNLAVVLQENKPAVALDSLCSTSDARQKLRKSLPTNDDVKPLSHEASKFTGKRQHYRGDSRLSLLSSSAVTLDQTIELSLYEKKRQKKMAANARFLEKIGMSSTHLELTKQVQGDHTRQANKRAKAKLIPEKHSVRRSRRLRGNVASEVASESRILSNECVEKDVKSGELDTSVLKASFVESNVLKYTVNDNHSDWNSLLSSPLDNIDRELVGYHVASQSYLYDNALKKTYSISFTSFKENGLGAMGGHGGLASIFALSDPYDRSEKDNTFAETHKPLMSFKAHNGWIAALSFAQGIQERTNLLFTVSNDASLKLWDLNYYSHVSKTPKEVFTITNLHEKGIFGLDVKENSIITCSKDTTIALSQLRTDTSLLVIKQRFKEHEGVVKCVRFSHCHPQLFASGGNDRVLRVHDVRLGPSSTVVMIPSVHSRAINSVQFHPTNDNLVLSAGFDPDFYMFDVRNTLAPVCTYRQYNNSTAAIFHPLFIGDGSKIVAAREHDLTLYRTSDGDVISCGYIDKPATCIAADPFNDRIAIAQGGHLRFANAKWETKRGI</sequence>
<dbReference type="InterPro" id="IPR019775">
    <property type="entry name" value="WD40_repeat_CS"/>
</dbReference>
<feature type="repeat" description="WD" evidence="6">
    <location>
        <begin position="300"/>
        <end position="345"/>
    </location>
</feature>